<dbReference type="Pfam" id="PF00512">
    <property type="entry name" value="HisKA"/>
    <property type="match status" value="1"/>
</dbReference>
<dbReference type="Pfam" id="PF00072">
    <property type="entry name" value="Response_reg"/>
    <property type="match status" value="1"/>
</dbReference>
<sequence>MEPVSPSQTSAAARSAVEGKAEGELTRLLYRSAGFGLFSNFALSLILAGGVWSYFPKTQTVMWLGAIIVLSLARWQLNRVFARRRREDAELPGWRTAFTVGVLLAGLVWGVGAWMFLDSEAYLPRILVMFIVAGMNAGAARSLAPVAACYLTYVVATLAPVTVRFMLSASPGEGWVLALCTVTYMLFLLNTTRLHHGDLRQFYRVIFENEELVAGLNQEKLKAEAANQAKSEFLATMSHEIRTPMNGVIGMLQLLEDSHLTKDQRVQTDVALTSANALLRLLNDILDLSKIESGKLEFEHIAFSPGVVMEEVSALMAARADEKGLGYRTQIDAQLPAAVLGDPARLKQVLANLIGNAIKFTDSGSVEMVVRPVATRGEVAVLHFSVRDTGIGISEEVQKTLFEKFRQGDGSTTRRFGGTGLGLSISQQLVSRMGGEIRVRSKTGEGSEFYFELPMERAPQPVAPAATMDTPSLFLSGRVLVVEDEPVNQRVITVMLQRLGLEVMLVDNGLDAVERALAGGWSLVLMDVRLPGIDGQEATRRIRERLRGASLPIVALTANAMPTDREACLIAGMDDFLTKPVQREQLVSCLRRWLRPVAVKA</sequence>
<feature type="domain" description="Histidine kinase" evidence="13">
    <location>
        <begin position="236"/>
        <end position="457"/>
    </location>
</feature>
<dbReference type="PANTHER" id="PTHR45339">
    <property type="entry name" value="HYBRID SIGNAL TRANSDUCTION HISTIDINE KINASE J"/>
    <property type="match status" value="1"/>
</dbReference>
<dbReference type="SMART" id="SM00448">
    <property type="entry name" value="REC"/>
    <property type="match status" value="1"/>
</dbReference>
<reference evidence="15 16" key="1">
    <citation type="submission" date="2017-09" db="EMBL/GenBank/DDBJ databases">
        <title>Complete genome sequence of Verrucomicrobial strain HZ-65, isolated from freshwater.</title>
        <authorList>
            <person name="Choi A."/>
        </authorList>
    </citation>
    <scope>NUCLEOTIDE SEQUENCE [LARGE SCALE GENOMIC DNA]</scope>
    <source>
        <strain evidence="15 16">HZ-65</strain>
    </source>
</reference>
<keyword evidence="12" id="KW-0472">Membrane</keyword>
<dbReference type="SUPFAM" id="SSF52172">
    <property type="entry name" value="CheY-like"/>
    <property type="match status" value="1"/>
</dbReference>
<evidence type="ECO:0000259" key="14">
    <source>
        <dbReference type="PROSITE" id="PS50110"/>
    </source>
</evidence>
<keyword evidence="12" id="KW-0812">Transmembrane</keyword>
<dbReference type="PRINTS" id="PR00344">
    <property type="entry name" value="BCTRLSENSOR"/>
</dbReference>
<accession>A0A290Q7P2</accession>
<dbReference type="InterPro" id="IPR005467">
    <property type="entry name" value="His_kinase_dom"/>
</dbReference>
<evidence type="ECO:0000256" key="4">
    <source>
        <dbReference type="ARBA" id="ARBA00022679"/>
    </source>
</evidence>
<feature type="transmembrane region" description="Helical" evidence="12">
    <location>
        <begin position="147"/>
        <end position="169"/>
    </location>
</feature>
<feature type="transmembrane region" description="Helical" evidence="12">
    <location>
        <begin position="175"/>
        <end position="194"/>
    </location>
</feature>
<dbReference type="SUPFAM" id="SSF55874">
    <property type="entry name" value="ATPase domain of HSP90 chaperone/DNA topoisomerase II/histidine kinase"/>
    <property type="match status" value="1"/>
</dbReference>
<comment type="catalytic activity">
    <reaction evidence="1">
        <text>ATP + protein L-histidine = ADP + protein N-phospho-L-histidine.</text>
        <dbReference type="EC" id="2.7.13.3"/>
    </reaction>
</comment>
<dbReference type="AlphaFoldDB" id="A0A290Q7P2"/>
<dbReference type="Gene3D" id="1.10.287.130">
    <property type="match status" value="1"/>
</dbReference>
<dbReference type="EC" id="2.7.13.3" evidence="2"/>
<evidence type="ECO:0000256" key="6">
    <source>
        <dbReference type="ARBA" id="ARBA00022777"/>
    </source>
</evidence>
<dbReference type="GO" id="GO:0005524">
    <property type="term" value="F:ATP binding"/>
    <property type="evidence" value="ECO:0007669"/>
    <property type="project" value="UniProtKB-KW"/>
</dbReference>
<name>A0A290Q7P2_9BACT</name>
<keyword evidence="16" id="KW-1185">Reference proteome</keyword>
<keyword evidence="5" id="KW-0547">Nucleotide-binding</keyword>
<dbReference type="InterPro" id="IPR036097">
    <property type="entry name" value="HisK_dim/P_sf"/>
</dbReference>
<dbReference type="CDD" id="cd16922">
    <property type="entry name" value="HATPase_EvgS-ArcB-TorS-like"/>
    <property type="match status" value="1"/>
</dbReference>
<evidence type="ECO:0000256" key="9">
    <source>
        <dbReference type="ARBA" id="ARBA00064003"/>
    </source>
</evidence>
<evidence type="ECO:0000256" key="10">
    <source>
        <dbReference type="ARBA" id="ARBA00068150"/>
    </source>
</evidence>
<feature type="transmembrane region" description="Helical" evidence="12">
    <location>
        <begin position="35"/>
        <end position="55"/>
    </location>
</feature>
<evidence type="ECO:0000256" key="11">
    <source>
        <dbReference type="PROSITE-ProRule" id="PRU00169"/>
    </source>
</evidence>
<dbReference type="PROSITE" id="PS50109">
    <property type="entry name" value="HIS_KIN"/>
    <property type="match status" value="1"/>
</dbReference>
<evidence type="ECO:0000256" key="3">
    <source>
        <dbReference type="ARBA" id="ARBA00022553"/>
    </source>
</evidence>
<dbReference type="EMBL" id="CP023344">
    <property type="protein sequence ID" value="ATC64669.1"/>
    <property type="molecule type" value="Genomic_DNA"/>
</dbReference>
<dbReference type="InterPro" id="IPR003594">
    <property type="entry name" value="HATPase_dom"/>
</dbReference>
<dbReference type="FunFam" id="1.10.287.130:FF:000002">
    <property type="entry name" value="Two-component osmosensing histidine kinase"/>
    <property type="match status" value="1"/>
</dbReference>
<dbReference type="InterPro" id="IPR011006">
    <property type="entry name" value="CheY-like_superfamily"/>
</dbReference>
<dbReference type="KEGG" id="vbh:CMV30_12275"/>
<feature type="transmembrane region" description="Helical" evidence="12">
    <location>
        <begin position="97"/>
        <end position="116"/>
    </location>
</feature>
<dbReference type="GO" id="GO:0000155">
    <property type="term" value="F:phosphorelay sensor kinase activity"/>
    <property type="evidence" value="ECO:0007669"/>
    <property type="project" value="InterPro"/>
</dbReference>
<dbReference type="Gene3D" id="3.40.50.2300">
    <property type="match status" value="1"/>
</dbReference>
<dbReference type="Pfam" id="PF02518">
    <property type="entry name" value="HATPase_c"/>
    <property type="match status" value="1"/>
</dbReference>
<evidence type="ECO:0000313" key="15">
    <source>
        <dbReference type="EMBL" id="ATC64669.1"/>
    </source>
</evidence>
<keyword evidence="7" id="KW-0067">ATP-binding</keyword>
<dbReference type="Proteomes" id="UP000217265">
    <property type="component" value="Chromosome"/>
</dbReference>
<dbReference type="SMART" id="SM00388">
    <property type="entry name" value="HisKA"/>
    <property type="match status" value="1"/>
</dbReference>
<dbReference type="SUPFAM" id="SSF47384">
    <property type="entry name" value="Homodimeric domain of signal transducing histidine kinase"/>
    <property type="match status" value="1"/>
</dbReference>
<organism evidence="15 16">
    <name type="scientific">Nibricoccus aquaticus</name>
    <dbReference type="NCBI Taxonomy" id="2576891"/>
    <lineage>
        <taxon>Bacteria</taxon>
        <taxon>Pseudomonadati</taxon>
        <taxon>Verrucomicrobiota</taxon>
        <taxon>Opitutia</taxon>
        <taxon>Opitutales</taxon>
        <taxon>Opitutaceae</taxon>
        <taxon>Nibricoccus</taxon>
    </lineage>
</organism>
<comment type="subunit">
    <text evidence="9">At low DSF concentrations, interacts with RpfF.</text>
</comment>
<evidence type="ECO:0000256" key="2">
    <source>
        <dbReference type="ARBA" id="ARBA00012438"/>
    </source>
</evidence>
<dbReference type="SMART" id="SM00387">
    <property type="entry name" value="HATPase_c"/>
    <property type="match status" value="1"/>
</dbReference>
<evidence type="ECO:0000259" key="13">
    <source>
        <dbReference type="PROSITE" id="PS50109"/>
    </source>
</evidence>
<dbReference type="InterPro" id="IPR003661">
    <property type="entry name" value="HisK_dim/P_dom"/>
</dbReference>
<evidence type="ECO:0000256" key="7">
    <source>
        <dbReference type="ARBA" id="ARBA00022840"/>
    </source>
</evidence>
<dbReference type="CDD" id="cd00082">
    <property type="entry name" value="HisKA"/>
    <property type="match status" value="1"/>
</dbReference>
<keyword evidence="12" id="KW-1133">Transmembrane helix</keyword>
<dbReference type="OrthoDB" id="9809348at2"/>
<dbReference type="PROSITE" id="PS50110">
    <property type="entry name" value="RESPONSE_REGULATORY"/>
    <property type="match status" value="1"/>
</dbReference>
<dbReference type="FunFam" id="3.30.565.10:FF:000010">
    <property type="entry name" value="Sensor histidine kinase RcsC"/>
    <property type="match status" value="1"/>
</dbReference>
<gene>
    <name evidence="15" type="ORF">CMV30_12275</name>
</gene>
<dbReference type="InterPro" id="IPR036890">
    <property type="entry name" value="HATPase_C_sf"/>
</dbReference>
<dbReference type="PANTHER" id="PTHR45339:SF1">
    <property type="entry name" value="HYBRID SIGNAL TRANSDUCTION HISTIDINE KINASE J"/>
    <property type="match status" value="1"/>
</dbReference>
<evidence type="ECO:0000313" key="16">
    <source>
        <dbReference type="Proteomes" id="UP000217265"/>
    </source>
</evidence>
<keyword evidence="3 11" id="KW-0597">Phosphoprotein</keyword>
<keyword evidence="6 15" id="KW-0418">Kinase</keyword>
<protein>
    <recommendedName>
        <fullName evidence="10">Sensory/regulatory protein RpfC</fullName>
        <ecNumber evidence="2">2.7.13.3</ecNumber>
    </recommendedName>
</protein>
<feature type="modified residue" description="4-aspartylphosphate" evidence="11">
    <location>
        <position position="527"/>
    </location>
</feature>
<evidence type="ECO:0000256" key="12">
    <source>
        <dbReference type="SAM" id="Phobius"/>
    </source>
</evidence>
<evidence type="ECO:0000256" key="1">
    <source>
        <dbReference type="ARBA" id="ARBA00000085"/>
    </source>
</evidence>
<keyword evidence="4" id="KW-0808">Transferase</keyword>
<proteinExistence type="predicted"/>
<dbReference type="InterPro" id="IPR004358">
    <property type="entry name" value="Sig_transdc_His_kin-like_C"/>
</dbReference>
<feature type="domain" description="Response regulatory" evidence="14">
    <location>
        <begin position="478"/>
        <end position="594"/>
    </location>
</feature>
<dbReference type="Gene3D" id="3.30.565.10">
    <property type="entry name" value="Histidine kinase-like ATPase, C-terminal domain"/>
    <property type="match status" value="1"/>
</dbReference>
<dbReference type="InterPro" id="IPR001789">
    <property type="entry name" value="Sig_transdc_resp-reg_receiver"/>
</dbReference>
<keyword evidence="8" id="KW-0902">Two-component regulatory system</keyword>
<evidence type="ECO:0000256" key="8">
    <source>
        <dbReference type="ARBA" id="ARBA00023012"/>
    </source>
</evidence>
<dbReference type="CDD" id="cd17546">
    <property type="entry name" value="REC_hyHK_CKI1_RcsC-like"/>
    <property type="match status" value="1"/>
</dbReference>
<feature type="transmembrane region" description="Helical" evidence="12">
    <location>
        <begin position="61"/>
        <end position="77"/>
    </location>
</feature>
<evidence type="ECO:0000256" key="5">
    <source>
        <dbReference type="ARBA" id="ARBA00022741"/>
    </source>
</evidence>